<accession>A0A8S5UE94</accession>
<protein>
    <submittedName>
        <fullName evidence="2">Uncharacterized protein</fullName>
    </submittedName>
</protein>
<feature type="compositionally biased region" description="Polar residues" evidence="1">
    <location>
        <begin position="1"/>
        <end position="10"/>
    </location>
</feature>
<proteinExistence type="predicted"/>
<reference evidence="2" key="1">
    <citation type="journal article" date="2021" name="Proc. Natl. Acad. Sci. U.S.A.">
        <title>A Catalog of Tens of Thousands of Viruses from Human Metagenomes Reveals Hidden Associations with Chronic Diseases.</title>
        <authorList>
            <person name="Tisza M.J."/>
            <person name="Buck C.B."/>
        </authorList>
    </citation>
    <scope>NUCLEOTIDE SEQUENCE</scope>
    <source>
        <strain evidence="2">Ctdj515</strain>
    </source>
</reference>
<dbReference type="EMBL" id="BK016073">
    <property type="protein sequence ID" value="DAF92793.1"/>
    <property type="molecule type" value="Genomic_DNA"/>
</dbReference>
<evidence type="ECO:0000313" key="2">
    <source>
        <dbReference type="EMBL" id="DAF92793.1"/>
    </source>
</evidence>
<evidence type="ECO:0000256" key="1">
    <source>
        <dbReference type="SAM" id="MobiDB-lite"/>
    </source>
</evidence>
<sequence>MSSVCPSSLSAPRARGRGDEQAPCCDHCGVSIGGGFTVSRRCERVHRKNAVT</sequence>
<feature type="region of interest" description="Disordered" evidence="1">
    <location>
        <begin position="1"/>
        <end position="22"/>
    </location>
</feature>
<name>A0A8S5UE94_9CAUD</name>
<organism evidence="2">
    <name type="scientific">Siphoviridae sp. ctdj515</name>
    <dbReference type="NCBI Taxonomy" id="2825582"/>
    <lineage>
        <taxon>Viruses</taxon>
        <taxon>Duplodnaviria</taxon>
        <taxon>Heunggongvirae</taxon>
        <taxon>Uroviricota</taxon>
        <taxon>Caudoviricetes</taxon>
    </lineage>
</organism>